<dbReference type="InterPro" id="IPR002126">
    <property type="entry name" value="Cadherin-like_dom"/>
</dbReference>
<feature type="region of interest" description="Disordered" evidence="6">
    <location>
        <begin position="5119"/>
        <end position="5146"/>
    </location>
</feature>
<feature type="region of interest" description="Disordered" evidence="6">
    <location>
        <begin position="1582"/>
        <end position="1614"/>
    </location>
</feature>
<dbReference type="KEGG" id="ncb:C0V82_26140"/>
<name>A0A2K9NLE6_9PROT</name>
<dbReference type="NCBIfam" id="TIGR02601">
    <property type="entry name" value="autotrns_rpt"/>
    <property type="match status" value="9"/>
</dbReference>
<keyword evidence="4" id="KW-0106">Calcium</keyword>
<evidence type="ECO:0000256" key="3">
    <source>
        <dbReference type="ARBA" id="ARBA00022737"/>
    </source>
</evidence>
<dbReference type="InterPro" id="IPR013783">
    <property type="entry name" value="Ig-like_fold"/>
</dbReference>
<evidence type="ECO:0000256" key="5">
    <source>
        <dbReference type="ARBA" id="ARBA00023180"/>
    </source>
</evidence>
<dbReference type="Pfam" id="PF17803">
    <property type="entry name" value="Cadherin_4"/>
    <property type="match status" value="1"/>
</dbReference>
<feature type="compositionally biased region" description="Polar residues" evidence="6">
    <location>
        <begin position="1291"/>
        <end position="1318"/>
    </location>
</feature>
<dbReference type="GO" id="GO:0016020">
    <property type="term" value="C:membrane"/>
    <property type="evidence" value="ECO:0007669"/>
    <property type="project" value="InterPro"/>
</dbReference>
<dbReference type="InterPro" id="IPR038081">
    <property type="entry name" value="CalX-like_sf"/>
</dbReference>
<dbReference type="SUPFAM" id="SSF141072">
    <property type="entry name" value="CalX-like"/>
    <property type="match status" value="2"/>
</dbReference>
<dbReference type="PANTHER" id="PTHR45739">
    <property type="entry name" value="MATRIX PROTEIN, PUTATIVE-RELATED"/>
    <property type="match status" value="1"/>
</dbReference>
<dbReference type="PANTHER" id="PTHR45739:SF8">
    <property type="entry name" value="FRAS1-RELATED EXTRACELLULAR MATRIX PROTEIN 1"/>
    <property type="match status" value="1"/>
</dbReference>
<dbReference type="RefSeq" id="WP_102115402.1">
    <property type="nucleotide sequence ID" value="NZ_BMGN01000015.1"/>
</dbReference>
<dbReference type="InterPro" id="IPR044016">
    <property type="entry name" value="Big_13"/>
</dbReference>
<evidence type="ECO:0000256" key="1">
    <source>
        <dbReference type="ARBA" id="ARBA00005529"/>
    </source>
</evidence>
<evidence type="ECO:0000313" key="8">
    <source>
        <dbReference type="EMBL" id="AUN33899.1"/>
    </source>
</evidence>
<dbReference type="PROSITE" id="PS50268">
    <property type="entry name" value="CADHERIN_2"/>
    <property type="match status" value="1"/>
</dbReference>
<dbReference type="Pfam" id="PF16184">
    <property type="entry name" value="Cadherin_3"/>
    <property type="match status" value="1"/>
</dbReference>
<evidence type="ECO:0000256" key="4">
    <source>
        <dbReference type="ARBA" id="ARBA00022837"/>
    </source>
</evidence>
<evidence type="ECO:0000256" key="2">
    <source>
        <dbReference type="ARBA" id="ARBA00022729"/>
    </source>
</evidence>
<dbReference type="Pfam" id="PF14252">
    <property type="entry name" value="DUF4347"/>
    <property type="match status" value="1"/>
</dbReference>
<dbReference type="InterPro" id="IPR011050">
    <property type="entry name" value="Pectin_lyase_fold/virulence"/>
</dbReference>
<dbReference type="OrthoDB" id="7291707at2"/>
<keyword evidence="5" id="KW-0325">Glycoprotein</keyword>
<feature type="region of interest" description="Disordered" evidence="6">
    <location>
        <begin position="4797"/>
        <end position="4818"/>
    </location>
</feature>
<dbReference type="InterPro" id="IPR018247">
    <property type="entry name" value="EF_Hand_1_Ca_BS"/>
</dbReference>
<dbReference type="NCBIfam" id="NF041518">
    <property type="entry name" value="choice_anch_Q"/>
    <property type="match status" value="1"/>
</dbReference>
<feature type="region of interest" description="Disordered" evidence="6">
    <location>
        <begin position="2113"/>
        <end position="2140"/>
    </location>
</feature>
<dbReference type="Gene3D" id="2.60.40.10">
    <property type="entry name" value="Immunoglobulins"/>
    <property type="match status" value="4"/>
</dbReference>
<feature type="domain" description="Cadherin" evidence="7">
    <location>
        <begin position="2177"/>
        <end position="2269"/>
    </location>
</feature>
<feature type="compositionally biased region" description="Low complexity" evidence="6">
    <location>
        <begin position="1593"/>
        <end position="1611"/>
    </location>
</feature>
<evidence type="ECO:0000256" key="6">
    <source>
        <dbReference type="SAM" id="MobiDB-lite"/>
    </source>
</evidence>
<keyword evidence="3" id="KW-0677">Repeat</keyword>
<feature type="compositionally biased region" description="Low complexity" evidence="6">
    <location>
        <begin position="4905"/>
        <end position="4917"/>
    </location>
</feature>
<dbReference type="SMART" id="SM00736">
    <property type="entry name" value="CADG"/>
    <property type="match status" value="4"/>
</dbReference>
<dbReference type="GO" id="GO:0007156">
    <property type="term" value="P:homophilic cell adhesion via plasma membrane adhesion molecules"/>
    <property type="evidence" value="ECO:0007669"/>
    <property type="project" value="InterPro"/>
</dbReference>
<proteinExistence type="inferred from homology"/>
<gene>
    <name evidence="8" type="ORF">C0V82_26140</name>
</gene>
<organism evidence="8 9">
    <name type="scientific">Niveispirillum cyanobacteriorum</name>
    <dbReference type="NCBI Taxonomy" id="1612173"/>
    <lineage>
        <taxon>Bacteria</taxon>
        <taxon>Pseudomonadati</taxon>
        <taxon>Pseudomonadota</taxon>
        <taxon>Alphaproteobacteria</taxon>
        <taxon>Rhodospirillales</taxon>
        <taxon>Azospirillaceae</taxon>
        <taxon>Niveispirillum</taxon>
    </lineage>
</organism>
<dbReference type="Gene3D" id="2.60.40.2030">
    <property type="match status" value="2"/>
</dbReference>
<feature type="region of interest" description="Disordered" evidence="6">
    <location>
        <begin position="4896"/>
        <end position="4917"/>
    </location>
</feature>
<sequence>MSKVSSTKPRAKRSLRSSTVLALEPRMMFDAAMVATAVSVEQDTTAQALAADHADPVADLLSRLSSDNVSPVTDAPHKEVAFIDTSVVDWQVLRDGISPGIEVVLLDADQDGLAQMAAWAEGKSGYDAIHVLSHGAEGVVRLGTLILDTATAGARATDLTSVGAALTENGDLLLYGCNVATGDGQAFIAQVADLSGADVAASNDLTGSSLLNGDWDLEKSTGTIETNFLSEQEYDHHLSLTGAQARLYIYDPYGFGDPEFLASSWVNIDSGVEFTSASSIQVSGVTVDIDPSIGRITITIGSQDQNLVNAPFDIQFSSGALAEYTTITRNNTLSNATGMSSGSGTTTGSISAASNTVTISLFQARSGSVVFDLGGAADTTAPTFDVAAAAGSATTSGFTPSASLNEAGTVYYVVVADGATAPSVAQVKAGQNAGGTTALASGNATASTAPFTPSFSAVTGLSSGTAYDVYFVATDTAGNNQASVTKVDLTTTSPTPTVTSATYNASTNVLTVTGTNLTNGGSIDETKLTLTGQGGSTYTLTETGAITASSTTSFSITLNATDQINVEGLLNKDGTSSAGSTTYNLAAAADWHGTGNADLTGNGVTVSNTQTPTITSSTYDASTGVLTVTGTNLVRQPGSSNDIDLTKLTITGQASGTQALTGAVEITDATTFTVTLSGGTKTAVDALLNANGTSSVGGTTYNIAAADDWNGPITGGSIADVASNGITVSGVNATPTIANLSSDALAYTASSGARVIDQGTLVSVTDTDSANFDTGTLTVAITAVAGTDTLSIRNQGTSAGLIGVSGANVTYGGTTIGTFTGGNGSNLVVTFNSSATPTAVAALMANITYATSSTANTSRTVSFTVTDGDGGTSTASTATISVSADTTGTIYTVTTLLDSGNDASVGADLAADTADGGGLSLREAIHWSNQNAGADTIVFKSSLSGTIQLSSALPTITGSLSVRGPGADVITIDGDTDDNGTGDIGFVQINDGNDATFSTVRLEGLTLNKFGNMLDTNSINGVILSSENLVVSNIILSNVRLENDINSTTYLGVGISLYDPSFQPSSVGPILSIINSTFDNVALPYYFTGSSVLIEDSRFINMSTAGISSGQANGSQIAFSTSAVNLTIRRSEITGANFAAGGVAFFFQNNDWVDGGSILIENSTISNNIFPTTNNGPQSEFGDAPGAAYTVQVINSTISNNVTGHPNNLQLMLYSNTDGNSDNFTIKNSIIYGTSSTDVVLRFDDLLSGTLDAVQTAIVTNNVVGVVQGADTATGNTTTAPGLSGVAASGGPTQTRAIGSSSSATNLGTSTGAPTTDQRGFLRNVGNPDAGAYEYGATQFQFIGQSRPLDGAVNVAVGTNIVLDFGSTIGKGTGNVHIYNATTNSLIQTIDVAGSSVTVSGSRVTIDPSDLPADTNIYIEVDAGAFTASVDGGTNNATSVAMRDSTGISFRTASVPAGPTVTGVTSSTNDGSYNAGDTVSIQVTFSEAVTVTGTPQLTLETGTTDRVVNYASGSGSSTLTFTYTVQAGDTSADLDYISTSALALNGGTIVATSGGATALLTLATPGATNSLGANKAIIIDTTAPNAPSTPDMTAGTDSGSSSSDNITNDTTPTFNISTEANASLTLYDTDGTTVIGTLTANGSGKAQITASALSEGTHTIIVKATDAAGNVSAASSGLTITIDTTAPTVTIPNGTAFSYTENGTASAIAGSATLTETLSPGGASLAVQITTNNEAADRLSLPTGTNTGINISGTDLRSGTTNIGTVTEDNVTNGSSWTISFLSTATAQNIQDTIAAIRYDNTSDNPGTANRTVSFTLTDGAGNASSAATRTIAVTAVNDAPTISAGAGANPTFTEGAAQGSDLFTGLTLSTETGQNITEIKFTVTNIADGNLDTVGIDQTHISLVDGTTGTTGTASIGYSVSVTGTTATVTLTKTATVANWNTYLAGFRYYNGSQEPTTGSNRVVTITSIKDDGGTANSGQDTTTGALISSTVTVVGVNDAPTLTATAANPTYTENQAAVTLFSGATFGTVEAADSIVQTVLTVANLANGSSEILTLDGQEIALTNGTTGTTTSSSIGYAITVSGSTATVTLSKTASTANWAGYINALSYKNSSESPSGSTRTVTLTSVKDSGGTSNSGVDTTSLSVASTVTITAVNDAPTGITLSNNSVSILSGTNSTVGTLTATDVDMGDTHSFTLVSGTGDTDNAKFTISNGELSVGNDALSVGTYSIRVQATDSGNATFAKQLSITVTNDLIVTVTAIDSSSPAGTVSQNIVDGGGLDLREALYHADAAISDGATAVTIRFASNLQGTITLGGAYPVRSGVTLLMDSDTDARTLTITGQQLTLGTNFGVNVAAGDRLIINSNLADNGSDVSTLEKTGAGTLELGGTNNDSNTGLNKITATAGTLQVSSDNNLGGGEVNLSNGAVFTTTTSVITIDNNIVISDENTTATINQTGSGHLTLTGKLQGSGALVKTGDGKLTLSADNGDWDSTLTIKEGTVSATSNDYSLGLGSVTLDGGTLDTGTATTIGNNIAVASTSTISNSGSVTLSGGLSGSGKIIKAGAGTLTVSNTSNSHSGDWDLTAGTLAVSGGNAIGNGSAITFSGSGALTVSDSEAIGAISGSSTATTEISISSGQTLTVSSSTNTTFGGVIGGAGGFTKTGSGNLTLTETNTFTGATKVSGGTLTLSQSGSTLSTSSGVTVEAGATLALTEDNTIKALTSSNNSAAVTLGSYTLTTGGGGASTTFGGTISGTGGGIRKEGAGTFTLSGNNSYTGTTTVNAGTLTASSANALGASGSTSGTSVASGATLAIGSAVTIAEDISLSGTLSYTTSGTATLSGAVALAANPTISTTNGSGTLVISGVVSGSGNLAKAGGGTLRLDGNNTYTGTTTVSVGYLLANHNNALGSTTAGTTVSSGASLGVGDGVTLAENLTVGGLGSSNTGAIRFAGTSGTISGTIALTADTVYAVTSGTLTVSGVISGNNSGISKTGAGTMILSGNNTATGDLGVSAGTLVLSGTNAFAGATSVSNGGTLIVNGSLGATSGVTVNTGGTIGGTGSIFATNSTNTMTVIGTINPGVAGTNDGIGKLTINGNLSLAGTAAFEIKGKDTAGTDFDQIVVLGAVELGTNSTMTVTALNSYSLGNNTITLIANDGSDAVTDNSTALASNVTVSGAYLLNLAGDTGNDITILGNRPPDLDLNGSDAGTGNTVTLADAANGLATTGATLDDPEDAWNGGSLTINRVTGTGTADGNANDVFSLLTGSGLSFTGSIAKGANSNGTVSDGATQFGTWTYTSATGTLSFTFDANGTDARVQALVRSIGYSNDTPYGDAIIRFTATDAGNGATSRDVTVTSSTIYVDNTSDDADGDGKDGFSLREALARGVTQTGVDTIKVVLADKSNITLASGVTAGAGDTLDLDGANELTIAGSTMTIGTGNSLTITNGSGDKATISSAFAGAGNLVKTGAGTLVLSGTQTGTGTMTLQGGTVSVASDANLLAGTVTLNGGALSVTSNTTIDNALSIGSNGGTLGNSGNSYTLSGQITSAAGTTLTIANTADSNAVALTNSSNSSTFAGNILVSKGTLQIGSSAIAAGQANTGSITLASGSTLQLPTLGTAGTITLGNSLILNGNATIATNNNQLTLSGAITGSGGLAKTGSGTLVLSAGSGSNTYSGGTTVSDGKLSISNASHLGSGTLTMSGGTLRVTAGMTGTNAIVLASNSTIEVGASTYATWSGVVSGSGSLVKTGTGGLSFNAANTYTGNTTISEGSIVINSATATLGGPDSGNGNAYGTLTISDGAHLDFNYAVTIANNVVMQGVGVGYGAIQAGFASGPITFSGAVTLTGNTLVDPGNNTLEFSGGISAGGNSYTLTNAWNGTIKLSGTASNWTGGLITAANHTGTFSITDASNIGSGQIKLNGGTLAVTGSNVTLSNAIELGTGGGTVNNANTLTLSGVISGSTDLTKTGTGTLILTGTSTYTGLTNVNAGTLLIDGQIEADVKVASGATLGGKGTVFVGDVTVDKGGTLAPGSLSTDNDGVGTFTLNNGNLTLNGTAAFQVKGKTTAGTDFDQINVADGTVTVGADAAITVTALNSYSLGNNTITLIKNDGSDAVSNSSTTLVTNAVLNDTYLLNMAGDSGNDIAVLGNRPPALTKSGATVDEGALITIGSSNLSASDPEGSTTSQLVYKLTTAPTKGTLFKDADGDGVIDDGETLALNATFTQADINDNKIKYKHGGTEFDDSITLSVTDKDNVVLAGQTLGITYNRLNDAPVLGNFDNKINYTENGTGVVINSTATVSDEEVGDNGYFNNGSLTITRQGGANSQDLFGASGTVSAFTVGGNIVVNGNTIGTVTKNSGGELSLSFSGNGDATRALVQELLRSITYENNSNTPSPSVVLVTTLNDGFAGGGGTKSTTGTTTVTVTSVNDAPTFLGLSNTQIGQKAALAGGTVGTFTLDDIDGTGDETYTISSGNSAGFFTISGKSLVTQGQILAGTYNLGITANDGGSPPNTPTVSFTITVTDDLAPTGYGVSLSDDLVNAAERSALTMNFTAAEVGTTYNYTLTSTGGGSVTGTGAVTSATQTVSVGDISGLKDGTLSLSVTLTDKANNVGTAATATSVLDATPPAGTISIADTLLNATEAKGTSLAFSGAKAGDAYTYTVTSSGGGSVTGSGTWASDSGTITLADVSALGDGTLTVSLDQTDKAGNKSASPVTTTTTLDKTPPTGTISIADNLLNATDAKGTSLAFSGVKAGDTYTYTVTSSGGGSVTGTGTWASDSGTITLADVSGLGDGTLTVSLDQTDKAGNKSASPVTTTTTLDKTPPTGTISIVDSQLNATEAKGTSLSFSGVKAGDAYTYTVTSSGGGSVTGSGTWASDSGTITLADVSGLGDGTLTVSLDQTDKAGNKSASPVTTTTTLDKTPPTGTISIADNLLSATDAKGTSLSFSGVKAGDTYTYTVTSSSGGSVTGSGTWASDSGTITLADVSALGDGILTVSLDQTDKAGNKSTSPLAATTTLDRTPPTGSVSFSDATIIAAQGASLTLSSSEPGTKYSYTITSAAGGTPVTGTGTLSNGSSIGLPDLKGLNDGTLTVTVQLEDAAGNKSSPVTATALLNLIPDNISLALDPGSDTGTPGDGITSNRQPTVQISGPPGSQLAVDWGDGRGFVSVGIGTGQVQAVTLDRPYDGFGNRTLQLQVTQPNGGGVILSNPLSLTLVPTPPTLGELSAISVTEDSDPISIPLPLTSPDIPVSQLSITASSSNPGLAVASVEIVNGAPTLRLLPVANGFGTAEITLTITGSNGINLTRTVSYTATGVNDAPIATVSALDARAVQGQAFTLSLPNGAFSDPDIVPGGTDRLIYSVSGPSWLVIDPATGALSGTPTPTDVGNQTVTITATDSGGLASSLTVSLAVAASNTAPVANNDSGTVREIDVLGGNVLTNDTDADIGDVLRVTAVNGSDAIGTAITLASGAKLTVNADGSYSYDPNGVYGRLNNGQTGTDSFTYTVTDKAGLSSTGTVNLTITGLNNEPVTEPPKQVIIARNADAVGLSIDQPSDPDGDPLTITITGLPSNGITLRGDGGRVSVGDTLSPADLTRLQFDVDTGFLGDAGSLTYTISDGNSLRLGSVEVLIAEEQIIGIRNAAGTASVQAEPLGNGITRFSFEIYRTAGADPATTGTITVDFRVEAGAGISAADFAGTTLPTGTVTLGPGESSRIVTIDVVGDGLTEGDETFTVALENLRNNGLTLTPRVNDPSTASATILDRDQDRTPPRVTAVTPPGPGSYFPGDTLSVTLTFSENVNVTSGGTVPLLIGSNVRLATYASGSGSSSLTFTYTVQAGDVDRDGITIAGQLGGTVKDVAGNNAVSGFALRDGAGRPLNLSDVLVNTVRGKTIDGYIQGALVFADANRNGVLDDGEVNVITDAAGNYEIGGGSGPYIMVGGRDVSTGITFDGVYEAPPRATVINPLTTAVVGTAGLSASDAGFTAAATKVKAALGISSSFDLFNTDPIDLATASGSTSSEIAAALGAQSEANKLSILLVQGSALLTGLSPTPLATGAAGNAITAAIGDAINALPAGGVINFADQATVQAVLTNAASRLGLSPAAGLLSGTAQMIREANSRVETAENGSGSAVERLTAMARVQVVAQGDATLAIRTGAANGNLSTALAGFTGTALDQAIAQAQVGTIVPARIAVTALDTSLDEADTGTTSYRFQVTRSGSLFGSTSVNWAISGDGGLNAADFGGTLPAGTVTFADGEAVKTITIQVTGDTTIEADERFTLTLSNATNGADIRTPTVSATILDNDPRTPTYAGPDSIAVLAGVSTAVPGLAILDGDSDNLTVTLTPTGGAIAVIGPATVSSSNGVTTLTGSVADVNATLATLIYTPSAGGTSGTLRVTASDGDTSTVDLDRTLNVRVAQSPENRLPVQPVVLGGVATEIIGLGVYDTDSPTLTVSLVPTNGTVSLRTFGTATLTRDANGTVHISGTTADVNASLATVDFTGSKTVREASLRIITDDNDPVSPNDSDLVFIQVVQSPEVTFPNRPVVVAGVGTSVTGISLTDADTDSLSVTLTPGNGSIALTAVGTVAVTDAGGGALRLNGSIADLNATLAGLRFTAGADATSATLRVQAVDNDPRSPDADRTLPLTVSAQPSITLPSLAAIRPGNAGLVPGISITDRDSTSLSVTLTPSSGTLALGTVSDVTVSRGANGALILSGSTTAINSTLASLTLALPTGTQTASIAVTANDGTTPAVSRTLTVPVITNLAPTAGNDLVNIDAGTMLVRNAATGLLANDTDRDAGDVIRITSINGQVTLVGQSFTLETGARLTIQADGSFTLDTSGLYADMPAGARITHTITYTIADRAGDRDTATASFTIVGRNDAPTVTGTVLGLTDGTAGRAYGVSLPDGLFTDVDSGDSLTLSVTGLPQGLRYDAATRTITGIPDFNAVGTWALTITATDRQGATATRTTSLTIGQDTVVILPPPALPDMGLPAISTAIAPPLLVAPAADLGSDPNMVGAKPIIVAGIGNSRGLFGDALEPARIDGIDLKISQPEGFVTVTEAAPGAKPYLRIGNAEPSGRLVLDPATRTASFTLPAGTFVSNDGRLTVAAAMPGGKALPSWLRFDARTGTFFLREAPPANAPARMVVEVTAQTSDGQRQTVRLTLRLADRSASLDMPTGKAALSSVIQAAATTAIHSDGLALLNSLSSLTAGPAIPPHAA</sequence>
<dbReference type="Pfam" id="PF17963">
    <property type="entry name" value="Big_9"/>
    <property type="match status" value="1"/>
</dbReference>
<dbReference type="GO" id="GO:0007154">
    <property type="term" value="P:cell communication"/>
    <property type="evidence" value="ECO:0007669"/>
    <property type="project" value="InterPro"/>
</dbReference>
<dbReference type="InterPro" id="IPR039005">
    <property type="entry name" value="CSPG_rpt"/>
</dbReference>
<comment type="similarity">
    <text evidence="1">Belongs to the FRAS1 family.</text>
</comment>
<feature type="compositionally biased region" description="Polar residues" evidence="6">
    <location>
        <begin position="1582"/>
        <end position="1591"/>
    </location>
</feature>
<dbReference type="InterPro" id="IPR003644">
    <property type="entry name" value="Calx_beta"/>
</dbReference>
<dbReference type="InterPro" id="IPR040853">
    <property type="entry name" value="RapA2_cadherin-like"/>
</dbReference>
<dbReference type="CDD" id="cd11304">
    <property type="entry name" value="Cadherin_repeat"/>
    <property type="match status" value="2"/>
</dbReference>
<dbReference type="InterPro" id="IPR051561">
    <property type="entry name" value="FRAS1_ECM"/>
</dbReference>
<dbReference type="Gene3D" id="2.60.40.60">
    <property type="entry name" value="Cadherins"/>
    <property type="match status" value="2"/>
</dbReference>
<accession>A0A2K9NLE6</accession>
<dbReference type="InterPro" id="IPR025592">
    <property type="entry name" value="DUF4347"/>
</dbReference>
<geneLocation type="plasmid" evidence="8 9">
    <name>unnamed3</name>
</geneLocation>
<dbReference type="InterPro" id="IPR059226">
    <property type="entry name" value="Choice_anch_Q_dom"/>
</dbReference>
<feature type="compositionally biased region" description="Low complexity" evidence="6">
    <location>
        <begin position="4806"/>
        <end position="4818"/>
    </location>
</feature>
<dbReference type="SMART" id="SM00112">
    <property type="entry name" value="CA"/>
    <property type="match status" value="3"/>
</dbReference>
<dbReference type="SUPFAM" id="SSF51126">
    <property type="entry name" value="Pectin lyase-like"/>
    <property type="match status" value="5"/>
</dbReference>
<dbReference type="Pfam" id="PF19077">
    <property type="entry name" value="Big_13"/>
    <property type="match status" value="1"/>
</dbReference>
<keyword evidence="9" id="KW-1185">Reference proteome</keyword>
<dbReference type="SMART" id="SM00237">
    <property type="entry name" value="Calx_beta"/>
    <property type="match status" value="2"/>
</dbReference>
<dbReference type="SUPFAM" id="SSF49313">
    <property type="entry name" value="Cadherin-like"/>
    <property type="match status" value="5"/>
</dbReference>
<dbReference type="InterPro" id="IPR015919">
    <property type="entry name" value="Cadherin-like_sf"/>
</dbReference>
<dbReference type="InterPro" id="IPR006644">
    <property type="entry name" value="Cadg"/>
</dbReference>
<protein>
    <recommendedName>
        <fullName evidence="7">Cadherin domain-containing protein</fullName>
    </recommendedName>
</protein>
<keyword evidence="2" id="KW-0732">Signal</keyword>
<dbReference type="PROSITE" id="PS51854">
    <property type="entry name" value="CSPG"/>
    <property type="match status" value="1"/>
</dbReference>
<dbReference type="Pfam" id="PF12951">
    <property type="entry name" value="PATR"/>
    <property type="match status" value="11"/>
</dbReference>
<dbReference type="InterPro" id="IPR006626">
    <property type="entry name" value="PbH1"/>
</dbReference>
<feature type="compositionally biased region" description="Low complexity" evidence="6">
    <location>
        <begin position="5119"/>
        <end position="5133"/>
    </location>
</feature>
<keyword evidence="8" id="KW-0614">Plasmid</keyword>
<evidence type="ECO:0000313" key="9">
    <source>
        <dbReference type="Proteomes" id="UP000234752"/>
    </source>
</evidence>
<dbReference type="GO" id="GO:0009653">
    <property type="term" value="P:anatomical structure morphogenesis"/>
    <property type="evidence" value="ECO:0007669"/>
    <property type="project" value="TreeGrafter"/>
</dbReference>
<dbReference type="Proteomes" id="UP000234752">
    <property type="component" value="Plasmid unnamed3"/>
</dbReference>
<dbReference type="GO" id="GO:0005509">
    <property type="term" value="F:calcium ion binding"/>
    <property type="evidence" value="ECO:0007669"/>
    <property type="project" value="InterPro"/>
</dbReference>
<evidence type="ECO:0000259" key="7">
    <source>
        <dbReference type="PROSITE" id="PS50268"/>
    </source>
</evidence>
<feature type="region of interest" description="Disordered" evidence="6">
    <location>
        <begin position="1274"/>
        <end position="1321"/>
    </location>
</feature>
<dbReference type="PROSITE" id="PS00018">
    <property type="entry name" value="EF_HAND_1"/>
    <property type="match status" value="1"/>
</dbReference>
<feature type="region of interest" description="Disordered" evidence="6">
    <location>
        <begin position="4996"/>
        <end position="5017"/>
    </location>
</feature>
<dbReference type="EMBL" id="CP025615">
    <property type="protein sequence ID" value="AUN33899.1"/>
    <property type="molecule type" value="Genomic_DNA"/>
</dbReference>
<feature type="compositionally biased region" description="Polar residues" evidence="6">
    <location>
        <begin position="4999"/>
        <end position="5017"/>
    </location>
</feature>
<reference evidence="8 9" key="1">
    <citation type="submission" date="2017-12" db="EMBL/GenBank/DDBJ databases">
        <title>Genomes of bacteria within cyanobacterial aggregates.</title>
        <authorList>
            <person name="Cai H."/>
        </authorList>
    </citation>
    <scope>NUCLEOTIDE SEQUENCE [LARGE SCALE GENOMIC DNA]</scope>
    <source>
        <strain evidence="8 9">TH16</strain>
        <plasmid evidence="8 9">unnamed3</plasmid>
    </source>
</reference>
<dbReference type="InterPro" id="IPR013425">
    <property type="entry name" value="Autotrns_rpt"/>
</dbReference>
<dbReference type="Pfam" id="PF03160">
    <property type="entry name" value="Calx-beta"/>
    <property type="match status" value="2"/>
</dbReference>
<dbReference type="SMART" id="SM00710">
    <property type="entry name" value="PbH1"/>
    <property type="match status" value="16"/>
</dbReference>